<organism evidence="1 2">
    <name type="scientific">Araneus ventricosus</name>
    <name type="common">Orbweaver spider</name>
    <name type="synonym">Epeira ventricosa</name>
    <dbReference type="NCBI Taxonomy" id="182803"/>
    <lineage>
        <taxon>Eukaryota</taxon>
        <taxon>Metazoa</taxon>
        <taxon>Ecdysozoa</taxon>
        <taxon>Arthropoda</taxon>
        <taxon>Chelicerata</taxon>
        <taxon>Arachnida</taxon>
        <taxon>Araneae</taxon>
        <taxon>Araneomorphae</taxon>
        <taxon>Entelegynae</taxon>
        <taxon>Araneoidea</taxon>
        <taxon>Araneidae</taxon>
        <taxon>Araneus</taxon>
    </lineage>
</organism>
<evidence type="ECO:0000313" key="1">
    <source>
        <dbReference type="EMBL" id="GBM76073.1"/>
    </source>
</evidence>
<reference evidence="1 2" key="1">
    <citation type="journal article" date="2019" name="Sci. Rep.">
        <title>Orb-weaving spider Araneus ventricosus genome elucidates the spidroin gene catalogue.</title>
        <authorList>
            <person name="Kono N."/>
            <person name="Nakamura H."/>
            <person name="Ohtoshi R."/>
            <person name="Moran D.A.P."/>
            <person name="Shinohara A."/>
            <person name="Yoshida Y."/>
            <person name="Fujiwara M."/>
            <person name="Mori M."/>
            <person name="Tomita M."/>
            <person name="Arakawa K."/>
        </authorList>
    </citation>
    <scope>NUCLEOTIDE SEQUENCE [LARGE SCALE GENOMIC DNA]</scope>
</reference>
<name>A0A4Y2IEB4_ARAVE</name>
<evidence type="ECO:0000313" key="2">
    <source>
        <dbReference type="Proteomes" id="UP000499080"/>
    </source>
</evidence>
<comment type="caution">
    <text evidence="1">The sequence shown here is derived from an EMBL/GenBank/DDBJ whole genome shotgun (WGS) entry which is preliminary data.</text>
</comment>
<proteinExistence type="predicted"/>
<sequence>MKLQWNLSSTSLPELRSLLLTLARSLMCSREFVNPSIAVVRCALRLSVAPLITSCNKYLVARIEVLVLDVCKKPDVFQRVGQSLHRIAVVRCALKLSLAPLITACNKYGLIDQNFLLLCYFCVFARLVTFNNMRPLLPVVW</sequence>
<accession>A0A4Y2IEB4</accession>
<keyword evidence="2" id="KW-1185">Reference proteome</keyword>
<dbReference type="Proteomes" id="UP000499080">
    <property type="component" value="Unassembled WGS sequence"/>
</dbReference>
<dbReference type="EMBL" id="BGPR01106351">
    <property type="protein sequence ID" value="GBM76073.1"/>
    <property type="molecule type" value="Genomic_DNA"/>
</dbReference>
<protein>
    <submittedName>
        <fullName evidence="1">Uncharacterized protein</fullName>
    </submittedName>
</protein>
<dbReference type="AlphaFoldDB" id="A0A4Y2IEB4"/>
<gene>
    <name evidence="1" type="ORF">AVEN_258206_1</name>
</gene>